<reference evidence="1 2" key="1">
    <citation type="journal article" date="2017" name="Curr. Biol.">
        <title>Genome architecture and evolution of a unichromosomal asexual nematode.</title>
        <authorList>
            <person name="Fradin H."/>
            <person name="Zegar C."/>
            <person name="Gutwein M."/>
            <person name="Lucas J."/>
            <person name="Kovtun M."/>
            <person name="Corcoran D."/>
            <person name="Baugh L.R."/>
            <person name="Kiontke K."/>
            <person name="Gunsalus K."/>
            <person name="Fitch D.H."/>
            <person name="Piano F."/>
        </authorList>
    </citation>
    <scope>NUCLEOTIDE SEQUENCE [LARGE SCALE GENOMIC DNA]</scope>
    <source>
        <strain evidence="1">PF1309</strain>
    </source>
</reference>
<keyword evidence="2" id="KW-1185">Reference proteome</keyword>
<proteinExistence type="predicted"/>
<dbReference type="EMBL" id="LIAE01008928">
    <property type="protein sequence ID" value="PAV71759.1"/>
    <property type="molecule type" value="Genomic_DNA"/>
</dbReference>
<dbReference type="AlphaFoldDB" id="A0A2A2KD63"/>
<gene>
    <name evidence="1" type="ORF">WR25_17534</name>
</gene>
<dbReference type="Proteomes" id="UP000218231">
    <property type="component" value="Unassembled WGS sequence"/>
</dbReference>
<protein>
    <submittedName>
        <fullName evidence="1">Uncharacterized protein</fullName>
    </submittedName>
</protein>
<organism evidence="1 2">
    <name type="scientific">Diploscapter pachys</name>
    <dbReference type="NCBI Taxonomy" id="2018661"/>
    <lineage>
        <taxon>Eukaryota</taxon>
        <taxon>Metazoa</taxon>
        <taxon>Ecdysozoa</taxon>
        <taxon>Nematoda</taxon>
        <taxon>Chromadorea</taxon>
        <taxon>Rhabditida</taxon>
        <taxon>Rhabditina</taxon>
        <taxon>Rhabditomorpha</taxon>
        <taxon>Rhabditoidea</taxon>
        <taxon>Rhabditidae</taxon>
        <taxon>Diploscapter</taxon>
    </lineage>
</organism>
<name>A0A2A2KD63_9BILA</name>
<evidence type="ECO:0000313" key="2">
    <source>
        <dbReference type="Proteomes" id="UP000218231"/>
    </source>
</evidence>
<evidence type="ECO:0000313" key="1">
    <source>
        <dbReference type="EMBL" id="PAV71759.1"/>
    </source>
</evidence>
<accession>A0A2A2KD63</accession>
<sequence length="437" mass="48554">MSEGSVGIVRQHQQHAACMPLVVATELHNQRRMQSATQYLQRATPHCPAVLKRACPPRHHIAHNLGFGWRQKAPGGGYLELQGKGLAKAVGQGLLECRSEQLGQMLLVTCAHISPAADTDNLCSVTEGNPFRHVGARNWRINQCRFHVERFTFCKILHQPLQSGHLHEVRLIRGEFSRFHLEPATLLPPVRAVEVQEHRLLLVERLRQQAPGKRIHGFQPPEYSRHFSLASEVGLIGIAQRHHLGGTGPPQPVRQYLTEKVISRVFELWVQWRLLHEGRSCGWKPSTLKYLPAPLQTESIASVARLDHSAVLPRVAPEPLAKGLVERAGIGKPQTFGDLAHRRFRAHQPGSGELTPHTVLQPLVGLPLFGKTPAQGRSRQAQALRQAIQRRPLRGGLAQQVGANTPCQAGRVAITHQDITRCLSEKALQLLLAAPQR</sequence>
<comment type="caution">
    <text evidence="1">The sequence shown here is derived from an EMBL/GenBank/DDBJ whole genome shotgun (WGS) entry which is preliminary data.</text>
</comment>